<feature type="signal peptide" evidence="1">
    <location>
        <begin position="1"/>
        <end position="23"/>
    </location>
</feature>
<reference evidence="3" key="1">
    <citation type="journal article" date="2019" name="Int. J. Syst. Evol. Microbiol.">
        <title>The Global Catalogue of Microorganisms (GCM) 10K type strain sequencing project: providing services to taxonomists for standard genome sequencing and annotation.</title>
        <authorList>
            <consortium name="The Broad Institute Genomics Platform"/>
            <consortium name="The Broad Institute Genome Sequencing Center for Infectious Disease"/>
            <person name="Wu L."/>
            <person name="Ma J."/>
        </authorList>
    </citation>
    <scope>NUCLEOTIDE SEQUENCE [LARGE SCALE GENOMIC DNA]</scope>
    <source>
        <strain evidence="3">CGMCC 1.15474</strain>
    </source>
</reference>
<evidence type="ECO:0000313" key="2">
    <source>
        <dbReference type="EMBL" id="MFD2217168.1"/>
    </source>
</evidence>
<proteinExistence type="predicted"/>
<feature type="chain" id="PRO_5047030623" description="DUF4367 domain-containing protein" evidence="1">
    <location>
        <begin position="24"/>
        <end position="184"/>
    </location>
</feature>
<evidence type="ECO:0000256" key="1">
    <source>
        <dbReference type="SAM" id="SignalP"/>
    </source>
</evidence>
<dbReference type="RefSeq" id="WP_379053795.1">
    <property type="nucleotide sequence ID" value="NZ_JBHUIK010000023.1"/>
</dbReference>
<organism evidence="2 3">
    <name type="scientific">Metabacillus endolithicus</name>
    <dbReference type="NCBI Taxonomy" id="1535204"/>
    <lineage>
        <taxon>Bacteria</taxon>
        <taxon>Bacillati</taxon>
        <taxon>Bacillota</taxon>
        <taxon>Bacilli</taxon>
        <taxon>Bacillales</taxon>
        <taxon>Bacillaceae</taxon>
        <taxon>Metabacillus</taxon>
    </lineage>
</organism>
<name>A0ABW5C453_9BACI</name>
<evidence type="ECO:0008006" key="4">
    <source>
        <dbReference type="Google" id="ProtNLM"/>
    </source>
</evidence>
<keyword evidence="3" id="KW-1185">Reference proteome</keyword>
<comment type="caution">
    <text evidence="2">The sequence shown here is derived from an EMBL/GenBank/DDBJ whole genome shotgun (WGS) entry which is preliminary data.</text>
</comment>
<protein>
    <recommendedName>
        <fullName evidence="4">DUF4367 domain-containing protein</fullName>
    </recommendedName>
</protein>
<gene>
    <name evidence="2" type="ORF">ACFSKK_26500</name>
</gene>
<keyword evidence="1" id="KW-0732">Signal</keyword>
<accession>A0ABW5C453</accession>
<dbReference type="Proteomes" id="UP001597318">
    <property type="component" value="Unassembled WGS sequence"/>
</dbReference>
<feature type="non-terminal residue" evidence="2">
    <location>
        <position position="1"/>
    </location>
</feature>
<dbReference type="EMBL" id="JBHUIK010000023">
    <property type="protein sequence ID" value="MFD2217168.1"/>
    <property type="molecule type" value="Genomic_DNA"/>
</dbReference>
<evidence type="ECO:0000313" key="3">
    <source>
        <dbReference type="Proteomes" id="UP001597318"/>
    </source>
</evidence>
<sequence>YKIVSVYLLIVLCLTISVNNTFANSNDEPHPLEYIYPEIGYKLVEEATSEFEQHFKQNLKLPLRVPPIEFTHYFGRFNDLEGEKNDSFEVEFISDRSPENHYKINVRPLENKIPIRDKFIMGVYDLKNENRATYMTISGFNVLVFDKDNWQYMLSIDKRASDKVTAENLVQIANSIDYPTGQID</sequence>